<dbReference type="RefSeq" id="WP_035915642.1">
    <property type="nucleotide sequence ID" value="NZ_CAAAJD010000016.1"/>
</dbReference>
<dbReference type="PATRIC" id="fig|45067.4.peg.1005"/>
<evidence type="ECO:0000313" key="4">
    <source>
        <dbReference type="Proteomes" id="UP000054869"/>
    </source>
</evidence>
<sequence>MKRIILSVCSGLLLTITAPIVFADNLPANTLPMSKILQSLQSKGYNIIKEIEFEHGAYEVEAIGPQGNKLELRVNPQTGEISNDKNNQAKPISMLDAVQKLESAGYHSIYKIESEGNKYEVKALDKNGKKVKLKMNASTGEIKQG</sequence>
<evidence type="ECO:0000313" key="3">
    <source>
        <dbReference type="EMBL" id="KTD22853.1"/>
    </source>
</evidence>
<gene>
    <name evidence="3" type="ORF">Llan_0970</name>
</gene>
<name>A0A0W0VS72_9GAMM</name>
<dbReference type="InterPro" id="IPR025711">
    <property type="entry name" value="PepSY"/>
</dbReference>
<organism evidence="3 4">
    <name type="scientific">Legionella lansingensis</name>
    <dbReference type="NCBI Taxonomy" id="45067"/>
    <lineage>
        <taxon>Bacteria</taxon>
        <taxon>Pseudomonadati</taxon>
        <taxon>Pseudomonadota</taxon>
        <taxon>Gammaproteobacteria</taxon>
        <taxon>Legionellales</taxon>
        <taxon>Legionellaceae</taxon>
        <taxon>Legionella</taxon>
    </lineage>
</organism>
<comment type="caution">
    <text evidence="3">The sequence shown here is derived from an EMBL/GenBank/DDBJ whole genome shotgun (WGS) entry which is preliminary data.</text>
</comment>
<dbReference type="STRING" id="45067.Llan_0970"/>
<feature type="signal peptide" evidence="1">
    <location>
        <begin position="1"/>
        <end position="23"/>
    </location>
</feature>
<keyword evidence="1" id="KW-0732">Signal</keyword>
<feature type="domain" description="PepSY" evidence="2">
    <location>
        <begin position="12"/>
        <end position="84"/>
    </location>
</feature>
<reference evidence="3 4" key="1">
    <citation type="submission" date="2015-11" db="EMBL/GenBank/DDBJ databases">
        <title>Genomic analysis of 38 Legionella species identifies large and diverse effector repertoires.</title>
        <authorList>
            <person name="Burstein D."/>
            <person name="Amaro F."/>
            <person name="Zusman T."/>
            <person name="Lifshitz Z."/>
            <person name="Cohen O."/>
            <person name="Gilbert J.A."/>
            <person name="Pupko T."/>
            <person name="Shuman H.A."/>
            <person name="Segal G."/>
        </authorList>
    </citation>
    <scope>NUCLEOTIDE SEQUENCE [LARGE SCALE GENOMIC DNA]</scope>
    <source>
        <strain evidence="3 4">ATCC 49751</strain>
    </source>
</reference>
<evidence type="ECO:0000256" key="1">
    <source>
        <dbReference type="SAM" id="SignalP"/>
    </source>
</evidence>
<proteinExistence type="predicted"/>
<evidence type="ECO:0000259" key="2">
    <source>
        <dbReference type="Pfam" id="PF13670"/>
    </source>
</evidence>
<protein>
    <recommendedName>
        <fullName evidence="2">PepSY domain-containing protein</fullName>
    </recommendedName>
</protein>
<feature type="domain" description="PepSY" evidence="2">
    <location>
        <begin position="92"/>
        <end position="142"/>
    </location>
</feature>
<dbReference type="Pfam" id="PF13670">
    <property type="entry name" value="PepSY_2"/>
    <property type="match status" value="2"/>
</dbReference>
<dbReference type="OrthoDB" id="5951452at2"/>
<keyword evidence="4" id="KW-1185">Reference proteome</keyword>
<accession>A0A0W0VS72</accession>
<feature type="chain" id="PRO_5006915045" description="PepSY domain-containing protein" evidence="1">
    <location>
        <begin position="24"/>
        <end position="145"/>
    </location>
</feature>
<dbReference type="AlphaFoldDB" id="A0A0W0VS72"/>
<dbReference type="EMBL" id="LNYI01000020">
    <property type="protein sequence ID" value="KTD22853.1"/>
    <property type="molecule type" value="Genomic_DNA"/>
</dbReference>
<dbReference type="Proteomes" id="UP000054869">
    <property type="component" value="Unassembled WGS sequence"/>
</dbReference>
<dbReference type="eggNOG" id="COG5591">
    <property type="taxonomic scope" value="Bacteria"/>
</dbReference>